<evidence type="ECO:0000256" key="9">
    <source>
        <dbReference type="RuleBase" id="RU366031"/>
    </source>
</evidence>
<comment type="function">
    <text evidence="6 9">Catalyzes cyclization of the linear tetrapyrrole, hydroxymethylbilane, to the macrocyclic uroporphyrinogen III.</text>
</comment>
<comment type="catalytic activity">
    <reaction evidence="8 9">
        <text>hydroxymethylbilane = uroporphyrinogen III + H2O</text>
        <dbReference type="Rhea" id="RHEA:18965"/>
        <dbReference type="ChEBI" id="CHEBI:15377"/>
        <dbReference type="ChEBI" id="CHEBI:57308"/>
        <dbReference type="ChEBI" id="CHEBI:57845"/>
        <dbReference type="EC" id="4.2.1.75"/>
    </reaction>
</comment>
<evidence type="ECO:0000256" key="2">
    <source>
        <dbReference type="ARBA" id="ARBA00008133"/>
    </source>
</evidence>
<dbReference type="SUPFAM" id="SSF69618">
    <property type="entry name" value="HemD-like"/>
    <property type="match status" value="1"/>
</dbReference>
<evidence type="ECO:0000256" key="8">
    <source>
        <dbReference type="ARBA" id="ARBA00048617"/>
    </source>
</evidence>
<comment type="pathway">
    <text evidence="1 9">Porphyrin-containing compound metabolism; protoporphyrin-IX biosynthesis; coproporphyrinogen-III from 5-aminolevulinate: step 3/4.</text>
</comment>
<dbReference type="InterPro" id="IPR039793">
    <property type="entry name" value="UROS/Hem4"/>
</dbReference>
<dbReference type="Pfam" id="PF02602">
    <property type="entry name" value="HEM4"/>
    <property type="match status" value="1"/>
</dbReference>
<dbReference type="GO" id="GO:0006780">
    <property type="term" value="P:uroporphyrinogen III biosynthetic process"/>
    <property type="evidence" value="ECO:0007669"/>
    <property type="project" value="UniProtKB-UniRule"/>
</dbReference>
<dbReference type="CDD" id="cd06578">
    <property type="entry name" value="HemD"/>
    <property type="match status" value="1"/>
</dbReference>
<keyword evidence="5 9" id="KW-0627">Porphyrin biosynthesis</keyword>
<dbReference type="GO" id="GO:0004852">
    <property type="term" value="F:uroporphyrinogen-III synthase activity"/>
    <property type="evidence" value="ECO:0007669"/>
    <property type="project" value="UniProtKB-UniRule"/>
</dbReference>
<keyword evidence="4 9" id="KW-0456">Lyase</keyword>
<proteinExistence type="inferred from homology"/>
<sequence>MKVIDTKPFITAHECNEIVNVPLYKICKVKQIVNLSNYQNIIFQSPSAVLNFDQIALLESKRIIAMGPGTSKQLRKHSYVAEIPDKDFSSEGVINLLNKSELTGKTLVIKGEGGLSNISNYLNSASFKTDELNTYNRQKFENYIGIKKQFSGIDFVIFSSALAVEIYFEHIHNNQDTLKFLAVSKRIQDVIGSYKKESKVINYFSDDLIEEIKLTLT</sequence>
<dbReference type="InterPro" id="IPR036108">
    <property type="entry name" value="4pyrrol_syn_uPrphyn_synt_sf"/>
</dbReference>
<feature type="domain" description="Tetrapyrrole biosynthesis uroporphyrinogen III synthase" evidence="10">
    <location>
        <begin position="19"/>
        <end position="194"/>
    </location>
</feature>
<evidence type="ECO:0000256" key="7">
    <source>
        <dbReference type="ARBA" id="ARBA00040167"/>
    </source>
</evidence>
<evidence type="ECO:0000313" key="11">
    <source>
        <dbReference type="EMBL" id="ADI16758.1"/>
    </source>
</evidence>
<accession>E0XQR7</accession>
<organism evidence="11">
    <name type="scientific">uncultured gamma proteobacterium HF0010_11B23</name>
    <dbReference type="NCBI Taxonomy" id="710979"/>
    <lineage>
        <taxon>Bacteria</taxon>
        <taxon>Pseudomonadati</taxon>
        <taxon>Pseudomonadota</taxon>
        <taxon>Gammaproteobacteria</taxon>
        <taxon>environmental samples</taxon>
    </lineage>
</organism>
<dbReference type="EC" id="4.2.1.75" evidence="3 9"/>
<evidence type="ECO:0000256" key="3">
    <source>
        <dbReference type="ARBA" id="ARBA00013109"/>
    </source>
</evidence>
<dbReference type="EMBL" id="GU474846">
    <property type="protein sequence ID" value="ADI16758.1"/>
    <property type="molecule type" value="Genomic_DNA"/>
</dbReference>
<reference evidence="11" key="1">
    <citation type="journal article" date="2011" name="Environ. Microbiol.">
        <title>Time-series analyses of Monterey Bay coastal microbial picoplankton using a 'genome proxy' microarray.</title>
        <authorList>
            <person name="Rich V.I."/>
            <person name="Pham V.D."/>
            <person name="Eppley J."/>
            <person name="Shi Y."/>
            <person name="DeLong E.F."/>
        </authorList>
    </citation>
    <scope>NUCLEOTIDE SEQUENCE</scope>
</reference>
<dbReference type="InterPro" id="IPR003754">
    <property type="entry name" value="4pyrrol_synth_uPrphyn_synth"/>
</dbReference>
<dbReference type="PANTHER" id="PTHR38042:SF1">
    <property type="entry name" value="UROPORPHYRINOGEN-III SYNTHASE, CHLOROPLASTIC"/>
    <property type="match status" value="1"/>
</dbReference>
<evidence type="ECO:0000259" key="10">
    <source>
        <dbReference type="Pfam" id="PF02602"/>
    </source>
</evidence>
<dbReference type="PANTHER" id="PTHR38042">
    <property type="entry name" value="UROPORPHYRINOGEN-III SYNTHASE, CHLOROPLASTIC"/>
    <property type="match status" value="1"/>
</dbReference>
<protein>
    <recommendedName>
        <fullName evidence="7 9">Uroporphyrinogen-III synthase</fullName>
        <ecNumber evidence="3 9">4.2.1.75</ecNumber>
    </recommendedName>
</protein>
<evidence type="ECO:0000256" key="6">
    <source>
        <dbReference type="ARBA" id="ARBA00037589"/>
    </source>
</evidence>
<dbReference type="Gene3D" id="3.40.50.10090">
    <property type="match status" value="2"/>
</dbReference>
<evidence type="ECO:0000256" key="4">
    <source>
        <dbReference type="ARBA" id="ARBA00023239"/>
    </source>
</evidence>
<dbReference type="AlphaFoldDB" id="E0XQR7"/>
<evidence type="ECO:0000256" key="1">
    <source>
        <dbReference type="ARBA" id="ARBA00004772"/>
    </source>
</evidence>
<name>E0XQR7_9GAMM</name>
<dbReference type="GO" id="GO:0006782">
    <property type="term" value="P:protoporphyrinogen IX biosynthetic process"/>
    <property type="evidence" value="ECO:0007669"/>
    <property type="project" value="UniProtKB-UniRule"/>
</dbReference>
<evidence type="ECO:0000256" key="5">
    <source>
        <dbReference type="ARBA" id="ARBA00023244"/>
    </source>
</evidence>
<comment type="similarity">
    <text evidence="2 9">Belongs to the uroporphyrinogen-III synthase family.</text>
</comment>